<dbReference type="PROSITE" id="PS51837">
    <property type="entry name" value="LITAF"/>
    <property type="match status" value="1"/>
</dbReference>
<comment type="caution">
    <text evidence="11">The sequence shown here is derived from an EMBL/GenBank/DDBJ whole genome shotgun (WGS) entry which is preliminary data.</text>
</comment>
<gene>
    <name evidence="11" type="ORF">FGIG_02404</name>
</gene>
<evidence type="ECO:0000313" key="12">
    <source>
        <dbReference type="Proteomes" id="UP000316759"/>
    </source>
</evidence>
<comment type="similarity">
    <text evidence="4">Belongs to the CDIP1/LITAF family.</text>
</comment>
<evidence type="ECO:0000256" key="3">
    <source>
        <dbReference type="ARBA" id="ARBA00004630"/>
    </source>
</evidence>
<name>A0A504Z9P5_FASGI</name>
<feature type="region of interest" description="Disordered" evidence="8">
    <location>
        <begin position="1"/>
        <end position="28"/>
    </location>
</feature>
<comment type="subcellular location">
    <subcellularLocation>
        <location evidence="2">Endosome membrane</location>
        <topology evidence="2">Peripheral membrane protein</topology>
    </subcellularLocation>
    <subcellularLocation>
        <location evidence="1">Late endosome membrane</location>
    </subcellularLocation>
    <subcellularLocation>
        <location evidence="3">Lysosome membrane</location>
        <topology evidence="3">Peripheral membrane protein</topology>
        <orientation evidence="3">Cytoplasmic side</orientation>
    </subcellularLocation>
</comment>
<evidence type="ECO:0000259" key="10">
    <source>
        <dbReference type="PROSITE" id="PS51837"/>
    </source>
</evidence>
<evidence type="ECO:0000256" key="4">
    <source>
        <dbReference type="ARBA" id="ARBA00005975"/>
    </source>
</evidence>
<dbReference type="EMBL" id="SUNJ01001612">
    <property type="protein sequence ID" value="TPP66598.1"/>
    <property type="molecule type" value="Genomic_DNA"/>
</dbReference>
<keyword evidence="6" id="KW-0862">Zinc</keyword>
<reference evidence="11 12" key="1">
    <citation type="submission" date="2019-04" db="EMBL/GenBank/DDBJ databases">
        <title>Annotation for the trematode Fasciola gigantica.</title>
        <authorList>
            <person name="Choi Y.-J."/>
        </authorList>
    </citation>
    <scope>NUCLEOTIDE SEQUENCE [LARGE SCALE GENOMIC DNA]</scope>
    <source>
        <strain evidence="11">Uganda_cow_1</strain>
    </source>
</reference>
<keyword evidence="9" id="KW-0812">Transmembrane</keyword>
<proteinExistence type="inferred from homology"/>
<protein>
    <submittedName>
        <fullName evidence="11">Lipopolysaccharide-induced tumor necrosis factor-alpha factor</fullName>
    </submittedName>
</protein>
<feature type="compositionally biased region" description="Low complexity" evidence="8">
    <location>
        <begin position="16"/>
        <end position="26"/>
    </location>
</feature>
<dbReference type="GO" id="GO:0005765">
    <property type="term" value="C:lysosomal membrane"/>
    <property type="evidence" value="ECO:0007669"/>
    <property type="project" value="UniProtKB-SubCell"/>
</dbReference>
<keyword evidence="7 9" id="KW-0472">Membrane</keyword>
<organism evidence="11 12">
    <name type="scientific">Fasciola gigantica</name>
    <name type="common">Giant liver fluke</name>
    <dbReference type="NCBI Taxonomy" id="46835"/>
    <lineage>
        <taxon>Eukaryota</taxon>
        <taxon>Metazoa</taxon>
        <taxon>Spiralia</taxon>
        <taxon>Lophotrochozoa</taxon>
        <taxon>Platyhelminthes</taxon>
        <taxon>Trematoda</taxon>
        <taxon>Digenea</taxon>
        <taxon>Plagiorchiida</taxon>
        <taxon>Echinostomata</taxon>
        <taxon>Echinostomatoidea</taxon>
        <taxon>Fasciolidae</taxon>
        <taxon>Fasciola</taxon>
    </lineage>
</organism>
<feature type="transmembrane region" description="Helical" evidence="9">
    <location>
        <begin position="62"/>
        <end position="84"/>
    </location>
</feature>
<evidence type="ECO:0000256" key="6">
    <source>
        <dbReference type="ARBA" id="ARBA00022833"/>
    </source>
</evidence>
<keyword evidence="5" id="KW-0479">Metal-binding</keyword>
<evidence type="ECO:0000256" key="7">
    <source>
        <dbReference type="ARBA" id="ARBA00023136"/>
    </source>
</evidence>
<keyword evidence="9" id="KW-1133">Transmembrane helix</keyword>
<dbReference type="PANTHER" id="PTHR23292:SF6">
    <property type="entry name" value="FI16602P1-RELATED"/>
    <property type="match status" value="1"/>
</dbReference>
<evidence type="ECO:0000256" key="9">
    <source>
        <dbReference type="SAM" id="Phobius"/>
    </source>
</evidence>
<dbReference type="Pfam" id="PF10601">
    <property type="entry name" value="zf-LITAF-like"/>
    <property type="match status" value="1"/>
</dbReference>
<dbReference type="InterPro" id="IPR037519">
    <property type="entry name" value="LITAF_fam"/>
</dbReference>
<dbReference type="STRING" id="46835.A0A504Z9P5"/>
<dbReference type="PANTHER" id="PTHR23292">
    <property type="entry name" value="LIPOPOLYSACCHARIDE-INDUCED TUMOR NECROSIS FACTOR-ALPHA FACTOR"/>
    <property type="match status" value="1"/>
</dbReference>
<evidence type="ECO:0000256" key="2">
    <source>
        <dbReference type="ARBA" id="ARBA00004481"/>
    </source>
</evidence>
<dbReference type="AlphaFoldDB" id="A0A504Z9P5"/>
<evidence type="ECO:0000313" key="11">
    <source>
        <dbReference type="EMBL" id="TPP66598.1"/>
    </source>
</evidence>
<evidence type="ECO:0000256" key="5">
    <source>
        <dbReference type="ARBA" id="ARBA00022723"/>
    </source>
</evidence>
<accession>A0A504Z9P5</accession>
<dbReference type="OrthoDB" id="5599753at2759"/>
<dbReference type="SMART" id="SM00714">
    <property type="entry name" value="LITAF"/>
    <property type="match status" value="1"/>
</dbReference>
<dbReference type="GO" id="GO:0031902">
    <property type="term" value="C:late endosome membrane"/>
    <property type="evidence" value="ECO:0007669"/>
    <property type="project" value="UniProtKB-SubCell"/>
</dbReference>
<feature type="domain" description="LITAF" evidence="10">
    <location>
        <begin position="20"/>
        <end position="107"/>
    </location>
</feature>
<dbReference type="InterPro" id="IPR006629">
    <property type="entry name" value="LITAF"/>
</dbReference>
<evidence type="ECO:0000256" key="8">
    <source>
        <dbReference type="SAM" id="MobiDB-lite"/>
    </source>
</evidence>
<dbReference type="GO" id="GO:0008270">
    <property type="term" value="F:zinc ion binding"/>
    <property type="evidence" value="ECO:0007669"/>
    <property type="project" value="TreeGrafter"/>
</dbReference>
<dbReference type="Proteomes" id="UP000316759">
    <property type="component" value="Unassembled WGS sequence"/>
</dbReference>
<evidence type="ECO:0000256" key="1">
    <source>
        <dbReference type="ARBA" id="ARBA00004414"/>
    </source>
</evidence>
<keyword evidence="12" id="KW-1185">Reference proteome</keyword>
<sequence length="108" mass="11770">MDSLNPPAYSSADEMSTSSSPVPVTTEPQEILDMGQEPAFTYCDHCHEKGITKLSYQTGQMTWVLCGVVALLGGVLGCCLIPFCMNSCKDVVHRCPQCDEVIGVHKRM</sequence>